<accession>A0A9P4PSL4</accession>
<sequence length="78" mass="8967">MLLYASGIAKTISGNIFREPVRVSGFLGPSKTHKEFQSPISRSQMPRLVLHYVFVFLLQALLLWTLVHVLVPHRVTWH</sequence>
<keyword evidence="1" id="KW-1133">Transmembrane helix</keyword>
<organism evidence="2 3">
    <name type="scientific">Karstenula rhodostoma CBS 690.94</name>
    <dbReference type="NCBI Taxonomy" id="1392251"/>
    <lineage>
        <taxon>Eukaryota</taxon>
        <taxon>Fungi</taxon>
        <taxon>Dikarya</taxon>
        <taxon>Ascomycota</taxon>
        <taxon>Pezizomycotina</taxon>
        <taxon>Dothideomycetes</taxon>
        <taxon>Pleosporomycetidae</taxon>
        <taxon>Pleosporales</taxon>
        <taxon>Massarineae</taxon>
        <taxon>Didymosphaeriaceae</taxon>
        <taxon>Karstenula</taxon>
    </lineage>
</organism>
<name>A0A9P4PSL4_9PLEO</name>
<dbReference type="Proteomes" id="UP000799764">
    <property type="component" value="Unassembled WGS sequence"/>
</dbReference>
<dbReference type="AlphaFoldDB" id="A0A9P4PSL4"/>
<gene>
    <name evidence="2" type="ORF">P171DRAFT_207911</name>
</gene>
<evidence type="ECO:0000313" key="3">
    <source>
        <dbReference type="Proteomes" id="UP000799764"/>
    </source>
</evidence>
<evidence type="ECO:0000313" key="2">
    <source>
        <dbReference type="EMBL" id="KAF2448199.1"/>
    </source>
</evidence>
<keyword evidence="3" id="KW-1185">Reference proteome</keyword>
<keyword evidence="1" id="KW-0472">Membrane</keyword>
<protein>
    <submittedName>
        <fullName evidence="2">Uncharacterized protein</fullName>
    </submittedName>
</protein>
<proteinExistence type="predicted"/>
<comment type="caution">
    <text evidence="2">The sequence shown here is derived from an EMBL/GenBank/DDBJ whole genome shotgun (WGS) entry which is preliminary data.</text>
</comment>
<reference evidence="2" key="1">
    <citation type="journal article" date="2020" name="Stud. Mycol.">
        <title>101 Dothideomycetes genomes: a test case for predicting lifestyles and emergence of pathogens.</title>
        <authorList>
            <person name="Haridas S."/>
            <person name="Albert R."/>
            <person name="Binder M."/>
            <person name="Bloem J."/>
            <person name="Labutti K."/>
            <person name="Salamov A."/>
            <person name="Andreopoulos B."/>
            <person name="Baker S."/>
            <person name="Barry K."/>
            <person name="Bills G."/>
            <person name="Bluhm B."/>
            <person name="Cannon C."/>
            <person name="Castanera R."/>
            <person name="Culley D."/>
            <person name="Daum C."/>
            <person name="Ezra D."/>
            <person name="Gonzalez J."/>
            <person name="Henrissat B."/>
            <person name="Kuo A."/>
            <person name="Liang C."/>
            <person name="Lipzen A."/>
            <person name="Lutzoni F."/>
            <person name="Magnuson J."/>
            <person name="Mondo S."/>
            <person name="Nolan M."/>
            <person name="Ohm R."/>
            <person name="Pangilinan J."/>
            <person name="Park H.-J."/>
            <person name="Ramirez L."/>
            <person name="Alfaro M."/>
            <person name="Sun H."/>
            <person name="Tritt A."/>
            <person name="Yoshinaga Y."/>
            <person name="Zwiers L.-H."/>
            <person name="Turgeon B."/>
            <person name="Goodwin S."/>
            <person name="Spatafora J."/>
            <person name="Crous P."/>
            <person name="Grigoriev I."/>
        </authorList>
    </citation>
    <scope>NUCLEOTIDE SEQUENCE</scope>
    <source>
        <strain evidence="2">CBS 690.94</strain>
    </source>
</reference>
<evidence type="ECO:0000256" key="1">
    <source>
        <dbReference type="SAM" id="Phobius"/>
    </source>
</evidence>
<keyword evidence="1" id="KW-0812">Transmembrane</keyword>
<dbReference type="EMBL" id="MU001495">
    <property type="protein sequence ID" value="KAF2448199.1"/>
    <property type="molecule type" value="Genomic_DNA"/>
</dbReference>
<feature type="transmembrane region" description="Helical" evidence="1">
    <location>
        <begin position="49"/>
        <end position="71"/>
    </location>
</feature>